<keyword evidence="2" id="KW-0732">Signal</keyword>
<feature type="disulfide bond" evidence="1">
    <location>
        <begin position="32"/>
        <end position="66"/>
    </location>
</feature>
<gene>
    <name evidence="4" type="ORF">MGAL_10B031500</name>
</gene>
<dbReference type="OrthoDB" id="6121024at2759"/>
<dbReference type="PROSITE" id="PS51670">
    <property type="entry name" value="SHKT"/>
    <property type="match status" value="2"/>
</dbReference>
<dbReference type="PANTHER" id="PTHR21724">
    <property type="entry name" value="SHKT DOMAIN-CONTAINING PROTEIN"/>
    <property type="match status" value="1"/>
</dbReference>
<organism evidence="4 5">
    <name type="scientific">Mytilus galloprovincialis</name>
    <name type="common">Mediterranean mussel</name>
    <dbReference type="NCBI Taxonomy" id="29158"/>
    <lineage>
        <taxon>Eukaryota</taxon>
        <taxon>Metazoa</taxon>
        <taxon>Spiralia</taxon>
        <taxon>Lophotrochozoa</taxon>
        <taxon>Mollusca</taxon>
        <taxon>Bivalvia</taxon>
        <taxon>Autobranchia</taxon>
        <taxon>Pteriomorphia</taxon>
        <taxon>Mytilida</taxon>
        <taxon>Mytiloidea</taxon>
        <taxon>Mytilidae</taxon>
        <taxon>Mytilinae</taxon>
        <taxon>Mytilus</taxon>
    </lineage>
</organism>
<evidence type="ECO:0000259" key="3">
    <source>
        <dbReference type="PROSITE" id="PS51670"/>
    </source>
</evidence>
<dbReference type="InterPro" id="IPR003582">
    <property type="entry name" value="ShKT_dom"/>
</dbReference>
<dbReference type="Pfam" id="PF01549">
    <property type="entry name" value="ShK"/>
    <property type="match status" value="4"/>
</dbReference>
<evidence type="ECO:0000313" key="4">
    <source>
        <dbReference type="EMBL" id="VDI16825.1"/>
    </source>
</evidence>
<dbReference type="PANTHER" id="PTHR21724:SF109">
    <property type="entry name" value="SHKT DOMAIN-CONTAINING PROTEIN"/>
    <property type="match status" value="1"/>
</dbReference>
<evidence type="ECO:0000256" key="2">
    <source>
        <dbReference type="SAM" id="SignalP"/>
    </source>
</evidence>
<protein>
    <recommendedName>
        <fullName evidence="3">ShKT domain-containing protein</fullName>
    </recommendedName>
</protein>
<feature type="signal peptide" evidence="2">
    <location>
        <begin position="1"/>
        <end position="21"/>
    </location>
</feature>
<sequence>MLNSLLLLSSILIQTYGQAFGFLTGNIADALCTDKMTNCISFDQGACQDPYTAWAMENCRHFCGFCQVNKPPTAATTSTAATTQSATTASHVIGPITSALPCVDTRTDCDIFGKSVCTDQKYIAWANKSCRLYCRLCPANMLPPITTISPALCVDKHDDCKQYGKASCHGAYYSWANDNCRQYCGFCDGPTTVEPPCRNKIQSCYRYPGEICTSDKYKDWAEENCNQHCGFCSGGSTAGTPSGTTAANYPGK</sequence>
<evidence type="ECO:0000256" key="1">
    <source>
        <dbReference type="PROSITE-ProRule" id="PRU01005"/>
    </source>
</evidence>
<reference evidence="4" key="1">
    <citation type="submission" date="2018-11" db="EMBL/GenBank/DDBJ databases">
        <authorList>
            <person name="Alioto T."/>
            <person name="Alioto T."/>
        </authorList>
    </citation>
    <scope>NUCLEOTIDE SEQUENCE</scope>
</reference>
<comment type="caution">
    <text evidence="4">The sequence shown here is derived from an EMBL/GenBank/DDBJ whole genome shotgun (WGS) entry which is preliminary data.</text>
</comment>
<dbReference type="AlphaFoldDB" id="A0A8B6DB04"/>
<keyword evidence="1" id="KW-1015">Disulfide bond</keyword>
<evidence type="ECO:0000313" key="5">
    <source>
        <dbReference type="Proteomes" id="UP000596742"/>
    </source>
</evidence>
<proteinExistence type="predicted"/>
<accession>A0A8B6DB04</accession>
<name>A0A8B6DB04_MYTGA</name>
<feature type="disulfide bond" evidence="1">
    <location>
        <begin position="153"/>
        <end position="187"/>
    </location>
</feature>
<feature type="chain" id="PRO_5036419293" description="ShKT domain-containing protein" evidence="2">
    <location>
        <begin position="22"/>
        <end position="252"/>
    </location>
</feature>
<dbReference type="Proteomes" id="UP000596742">
    <property type="component" value="Unassembled WGS sequence"/>
</dbReference>
<keyword evidence="5" id="KW-1185">Reference proteome</keyword>
<dbReference type="EMBL" id="UYJE01003127">
    <property type="protein sequence ID" value="VDI16826.1"/>
    <property type="molecule type" value="Genomic_DNA"/>
</dbReference>
<dbReference type="SMART" id="SM00254">
    <property type="entry name" value="ShKT"/>
    <property type="match status" value="4"/>
</dbReference>
<comment type="caution">
    <text evidence="1">Lacks conserved residue(s) required for the propagation of feature annotation.</text>
</comment>
<feature type="domain" description="ShKT" evidence="3">
    <location>
        <begin position="153"/>
        <end position="187"/>
    </location>
</feature>
<feature type="domain" description="ShKT" evidence="3">
    <location>
        <begin position="32"/>
        <end position="66"/>
    </location>
</feature>
<dbReference type="EMBL" id="UYJE01003127">
    <property type="protein sequence ID" value="VDI16825.1"/>
    <property type="molecule type" value="Genomic_DNA"/>
</dbReference>